<keyword evidence="3" id="KW-0902">Two-component regulatory system</keyword>
<dbReference type="InterPro" id="IPR011712">
    <property type="entry name" value="Sig_transdc_His_kin_sub3_dim/P"/>
</dbReference>
<dbReference type="InterPro" id="IPR050482">
    <property type="entry name" value="Sensor_HK_TwoCompSys"/>
</dbReference>
<keyword evidence="5" id="KW-1133">Transmembrane helix</keyword>
<dbReference type="InterPro" id="IPR036890">
    <property type="entry name" value="HATPase_C_sf"/>
</dbReference>
<dbReference type="PANTHER" id="PTHR24421:SF63">
    <property type="entry name" value="SENSOR HISTIDINE KINASE DESK"/>
    <property type="match status" value="1"/>
</dbReference>
<evidence type="ECO:0000256" key="4">
    <source>
        <dbReference type="SAM" id="MobiDB-lite"/>
    </source>
</evidence>
<comment type="caution">
    <text evidence="7">The sequence shown here is derived from an EMBL/GenBank/DDBJ whole genome shotgun (WGS) entry which is preliminary data.</text>
</comment>
<dbReference type="EMBL" id="BAAAGS010000009">
    <property type="protein sequence ID" value="GAA0520487.1"/>
    <property type="molecule type" value="Genomic_DNA"/>
</dbReference>
<protein>
    <submittedName>
        <fullName evidence="7">Histidine kinase</fullName>
    </submittedName>
</protein>
<feature type="domain" description="Signal transduction histidine kinase subgroup 3 dimerisation and phosphoacceptor" evidence="6">
    <location>
        <begin position="202"/>
        <end position="263"/>
    </location>
</feature>
<accession>A0ABP3MHD4</accession>
<sequence length="440" mass="46943">MTAMSDSPLVGARKFEAYVRWSTYSAVTFPVTTLLGAALMAGRSTGAHAAAPAAALGLVLALGLTAGNIVVVNWSIDTIVGRARRFPVGAVAVWALTLAAFVVVAPRIPLPAMGLAVAAAIASAAASFVPALDARRALLLNAAILVTVALFTGGSEVPTRVTGAIVISAVLWACWSSAWMLRVLRELQAAHEMRAELALANERLRISRDLHDVFGRTLATIAVKSSLASELVRRRHDERAAAEITAVRQLAEEAGTEVRHIVRGEPRTTWDGEVSGARSLLESAGIRCTVTGDPVPQECAEALAWVVREGVTNLLRHSAANQVTLATANQDGEVLLTIANDGARPEAPRRPARPAGPLPPTSAREWGCARCPSGSARSAGRSPRAATAPGSCSRPRSRLRRKSPYDPHPRRRRRTPHPQRHRRAARARGRLRGRRPGRVR</sequence>
<feature type="transmembrane region" description="Helical" evidence="5">
    <location>
        <begin position="86"/>
        <end position="106"/>
    </location>
</feature>
<feature type="transmembrane region" description="Helical" evidence="5">
    <location>
        <begin position="138"/>
        <end position="155"/>
    </location>
</feature>
<keyword evidence="8" id="KW-1185">Reference proteome</keyword>
<feature type="transmembrane region" description="Helical" evidence="5">
    <location>
        <begin position="161"/>
        <end position="184"/>
    </location>
</feature>
<proteinExistence type="predicted"/>
<evidence type="ECO:0000313" key="8">
    <source>
        <dbReference type="Proteomes" id="UP001500729"/>
    </source>
</evidence>
<evidence type="ECO:0000256" key="5">
    <source>
        <dbReference type="SAM" id="Phobius"/>
    </source>
</evidence>
<gene>
    <name evidence="7" type="ORF">GCM10009533_19530</name>
</gene>
<evidence type="ECO:0000313" key="7">
    <source>
        <dbReference type="EMBL" id="GAA0520487.1"/>
    </source>
</evidence>
<evidence type="ECO:0000256" key="3">
    <source>
        <dbReference type="ARBA" id="ARBA00023012"/>
    </source>
</evidence>
<dbReference type="GO" id="GO:0016301">
    <property type="term" value="F:kinase activity"/>
    <property type="evidence" value="ECO:0007669"/>
    <property type="project" value="UniProtKB-KW"/>
</dbReference>
<dbReference type="Gene3D" id="1.20.5.1930">
    <property type="match status" value="1"/>
</dbReference>
<keyword evidence="2 7" id="KW-0418">Kinase</keyword>
<organism evidence="7 8">
    <name type="scientific">Saccharopolyspora erythraea</name>
    <name type="common">Streptomyces erythraeus</name>
    <dbReference type="NCBI Taxonomy" id="1836"/>
    <lineage>
        <taxon>Bacteria</taxon>
        <taxon>Bacillati</taxon>
        <taxon>Actinomycetota</taxon>
        <taxon>Actinomycetes</taxon>
        <taxon>Pseudonocardiales</taxon>
        <taxon>Pseudonocardiaceae</taxon>
        <taxon>Saccharopolyspora</taxon>
    </lineage>
</organism>
<name>A0ABP3MHD4_SACER</name>
<feature type="transmembrane region" description="Helical" evidence="5">
    <location>
        <begin position="53"/>
        <end position="74"/>
    </location>
</feature>
<keyword evidence="5" id="KW-0812">Transmembrane</keyword>
<reference evidence="8" key="1">
    <citation type="journal article" date="2019" name="Int. J. Syst. Evol. Microbiol.">
        <title>The Global Catalogue of Microorganisms (GCM) 10K type strain sequencing project: providing services to taxonomists for standard genome sequencing and annotation.</title>
        <authorList>
            <consortium name="The Broad Institute Genomics Platform"/>
            <consortium name="The Broad Institute Genome Sequencing Center for Infectious Disease"/>
            <person name="Wu L."/>
            <person name="Ma J."/>
        </authorList>
    </citation>
    <scope>NUCLEOTIDE SEQUENCE [LARGE SCALE GENOMIC DNA]</scope>
    <source>
        <strain evidence="8">JCM 10303</strain>
    </source>
</reference>
<feature type="region of interest" description="Disordered" evidence="4">
    <location>
        <begin position="342"/>
        <end position="440"/>
    </location>
</feature>
<dbReference type="Gene3D" id="3.30.565.10">
    <property type="entry name" value="Histidine kinase-like ATPase, C-terminal domain"/>
    <property type="match status" value="1"/>
</dbReference>
<evidence type="ECO:0000256" key="2">
    <source>
        <dbReference type="ARBA" id="ARBA00022777"/>
    </source>
</evidence>
<feature type="transmembrane region" description="Helical" evidence="5">
    <location>
        <begin position="21"/>
        <end position="41"/>
    </location>
</feature>
<dbReference type="PANTHER" id="PTHR24421">
    <property type="entry name" value="NITRATE/NITRITE SENSOR PROTEIN NARX-RELATED"/>
    <property type="match status" value="1"/>
</dbReference>
<keyword evidence="5" id="KW-0472">Membrane</keyword>
<dbReference type="Proteomes" id="UP001500729">
    <property type="component" value="Unassembled WGS sequence"/>
</dbReference>
<evidence type="ECO:0000256" key="1">
    <source>
        <dbReference type="ARBA" id="ARBA00022679"/>
    </source>
</evidence>
<dbReference type="Pfam" id="PF07730">
    <property type="entry name" value="HisKA_3"/>
    <property type="match status" value="1"/>
</dbReference>
<evidence type="ECO:0000259" key="6">
    <source>
        <dbReference type="Pfam" id="PF07730"/>
    </source>
</evidence>
<keyword evidence="1" id="KW-0808">Transferase</keyword>
<feature type="compositionally biased region" description="Basic residues" evidence="4">
    <location>
        <begin position="409"/>
        <end position="440"/>
    </location>
</feature>
<feature type="compositionally biased region" description="Low complexity" evidence="4">
    <location>
        <begin position="369"/>
        <end position="394"/>
    </location>
</feature>
<feature type="transmembrane region" description="Helical" evidence="5">
    <location>
        <begin position="112"/>
        <end position="131"/>
    </location>
</feature>